<dbReference type="GO" id="GO:0008233">
    <property type="term" value="F:peptidase activity"/>
    <property type="evidence" value="ECO:0007669"/>
    <property type="project" value="UniProtKB-KW"/>
</dbReference>
<protein>
    <submittedName>
        <fullName evidence="2">XkdF-like putative serine protease domain-containing protein</fullName>
    </submittedName>
</protein>
<dbReference type="AlphaFoldDB" id="A0AAE3UCZ9"/>
<dbReference type="InterPro" id="IPR027924">
    <property type="entry name" value="XkdF"/>
</dbReference>
<keyword evidence="2" id="KW-0645">Protease</keyword>
<feature type="domain" description="Phage-like element PBSX protein XkdF" evidence="1">
    <location>
        <begin position="75"/>
        <end position="169"/>
    </location>
</feature>
<dbReference type="EMBL" id="JASJOU010000002">
    <property type="protein sequence ID" value="MDJ1500670.1"/>
    <property type="molecule type" value="Genomic_DNA"/>
</dbReference>
<name>A0AAE3UCZ9_9BACT</name>
<organism evidence="2 3">
    <name type="scientific">Xanthocytophaga agilis</name>
    <dbReference type="NCBI Taxonomy" id="3048010"/>
    <lineage>
        <taxon>Bacteria</taxon>
        <taxon>Pseudomonadati</taxon>
        <taxon>Bacteroidota</taxon>
        <taxon>Cytophagia</taxon>
        <taxon>Cytophagales</taxon>
        <taxon>Rhodocytophagaceae</taxon>
        <taxon>Xanthocytophaga</taxon>
    </lineage>
</organism>
<evidence type="ECO:0000313" key="2">
    <source>
        <dbReference type="EMBL" id="MDJ1500670.1"/>
    </source>
</evidence>
<gene>
    <name evidence="2" type="ORF">QNI22_08435</name>
</gene>
<proteinExistence type="predicted"/>
<dbReference type="Proteomes" id="UP001232063">
    <property type="component" value="Unassembled WGS sequence"/>
</dbReference>
<reference evidence="2" key="1">
    <citation type="submission" date="2023-05" db="EMBL/GenBank/DDBJ databases">
        <authorList>
            <person name="Zhang X."/>
        </authorList>
    </citation>
    <scope>NUCLEOTIDE SEQUENCE</scope>
    <source>
        <strain evidence="2">BD1B2-1</strain>
    </source>
</reference>
<keyword evidence="2" id="KW-0378">Hydrolase</keyword>
<evidence type="ECO:0000313" key="3">
    <source>
        <dbReference type="Proteomes" id="UP001232063"/>
    </source>
</evidence>
<keyword evidence="3" id="KW-1185">Reference proteome</keyword>
<dbReference type="GO" id="GO:0006508">
    <property type="term" value="P:proteolysis"/>
    <property type="evidence" value="ECO:0007669"/>
    <property type="project" value="UniProtKB-KW"/>
</dbReference>
<sequence length="193" mass="22142">MKIYDIRINDEDETGVQLVSFVKSPAMEVEAIKLSKEPMLFAKDEYKQYLTSAVIIPDKLIPRMNGNEMYMIRFSSDTIEKIRNKFHTQTGNLKLSNFDHNSEYTVSATLIESWIKTSENDKSVALGFDLPVGSWLSTYHVSDTQFWNEKILTNEVTGFSLEGVFETIETKLPKDEEPTLDQLMDDLLADILK</sequence>
<accession>A0AAE3UCZ9</accession>
<evidence type="ECO:0000259" key="1">
    <source>
        <dbReference type="Pfam" id="PF14550"/>
    </source>
</evidence>
<comment type="caution">
    <text evidence="2">The sequence shown here is derived from an EMBL/GenBank/DDBJ whole genome shotgun (WGS) entry which is preliminary data.</text>
</comment>
<dbReference type="Pfam" id="PF14550">
    <property type="entry name" value="Peptidase_S78_2"/>
    <property type="match status" value="1"/>
</dbReference>
<dbReference type="RefSeq" id="WP_314510194.1">
    <property type="nucleotide sequence ID" value="NZ_JASJOU010000002.1"/>
</dbReference>